<reference evidence="1 2" key="1">
    <citation type="submission" date="2019-02" db="EMBL/GenBank/DDBJ databases">
        <title>Deep-cultivation of Planctomycetes and their phenomic and genomic characterization uncovers novel biology.</title>
        <authorList>
            <person name="Wiegand S."/>
            <person name="Jogler M."/>
            <person name="Boedeker C."/>
            <person name="Pinto D."/>
            <person name="Vollmers J."/>
            <person name="Rivas-Marin E."/>
            <person name="Kohn T."/>
            <person name="Peeters S.H."/>
            <person name="Heuer A."/>
            <person name="Rast P."/>
            <person name="Oberbeckmann S."/>
            <person name="Bunk B."/>
            <person name="Jeske O."/>
            <person name="Meyerdierks A."/>
            <person name="Storesund J.E."/>
            <person name="Kallscheuer N."/>
            <person name="Luecker S."/>
            <person name="Lage O.M."/>
            <person name="Pohl T."/>
            <person name="Merkel B.J."/>
            <person name="Hornburger P."/>
            <person name="Mueller R.-W."/>
            <person name="Bruemmer F."/>
            <person name="Labrenz M."/>
            <person name="Spormann A.M."/>
            <person name="Op den Camp H."/>
            <person name="Overmann J."/>
            <person name="Amann R."/>
            <person name="Jetten M.S.M."/>
            <person name="Mascher T."/>
            <person name="Medema M.H."/>
            <person name="Devos D.P."/>
            <person name="Kaster A.-K."/>
            <person name="Ovreas L."/>
            <person name="Rohde M."/>
            <person name="Galperin M.Y."/>
            <person name="Jogler C."/>
        </authorList>
    </citation>
    <scope>NUCLEOTIDE SEQUENCE [LARGE SCALE GENOMIC DNA]</scope>
    <source>
        <strain evidence="1 2">SV_7m_r</strain>
    </source>
</reference>
<evidence type="ECO:0000313" key="1">
    <source>
        <dbReference type="EMBL" id="QDT61679.1"/>
    </source>
</evidence>
<sequence>MSVDRHLELTTDSRRVGCQCNPPLKTPLDSCTRFISSPAFCVSHLPLMPATKSPPPAPNTLPRQASLAVRWPGANLKTNPFGELTRQERSDLAVVSVQPMIDVLCDQAETQRNIPDDNLSSGSTSLSATLQPRRAYQLIGRCGRGKSSHLLAMWGQFPSAAYVYLPQWQPCPVIPEAPLLIIDEAQRLPFKVRRKLFSSGIPLLLATHRNLTPWLRYYGYRSVTQRVGATISADKIQAIFNRRIEASRRLPDQPVPHLSTHDAAMLIQRFGTNIRSMENYLYEIVQQQVNDHGQMRFID</sequence>
<protein>
    <submittedName>
        <fullName evidence="1">Uncharacterized protein</fullName>
    </submittedName>
</protein>
<dbReference type="AlphaFoldDB" id="A0A517SZV6"/>
<name>A0A517SZV6_9BACT</name>
<dbReference type="RefSeq" id="WP_145275917.1">
    <property type="nucleotide sequence ID" value="NZ_CP036272.1"/>
</dbReference>
<dbReference type="OrthoDB" id="261128at2"/>
<dbReference type="SUPFAM" id="SSF52540">
    <property type="entry name" value="P-loop containing nucleoside triphosphate hydrolases"/>
    <property type="match status" value="1"/>
</dbReference>
<dbReference type="Proteomes" id="UP000315003">
    <property type="component" value="Chromosome"/>
</dbReference>
<accession>A0A517SZV6</accession>
<dbReference type="EMBL" id="CP036272">
    <property type="protein sequence ID" value="QDT61679.1"/>
    <property type="molecule type" value="Genomic_DNA"/>
</dbReference>
<evidence type="ECO:0000313" key="2">
    <source>
        <dbReference type="Proteomes" id="UP000315003"/>
    </source>
</evidence>
<gene>
    <name evidence="1" type="ORF">SV7mr_42180</name>
</gene>
<organism evidence="1 2">
    <name type="scientific">Stieleria bergensis</name>
    <dbReference type="NCBI Taxonomy" id="2528025"/>
    <lineage>
        <taxon>Bacteria</taxon>
        <taxon>Pseudomonadati</taxon>
        <taxon>Planctomycetota</taxon>
        <taxon>Planctomycetia</taxon>
        <taxon>Pirellulales</taxon>
        <taxon>Pirellulaceae</taxon>
        <taxon>Stieleria</taxon>
    </lineage>
</organism>
<keyword evidence="2" id="KW-1185">Reference proteome</keyword>
<proteinExistence type="predicted"/>
<dbReference type="InterPro" id="IPR027417">
    <property type="entry name" value="P-loop_NTPase"/>
</dbReference>